<proteinExistence type="predicted"/>
<organism evidence="2 3">
    <name type="scientific">Zizania palustris</name>
    <name type="common">Northern wild rice</name>
    <dbReference type="NCBI Taxonomy" id="103762"/>
    <lineage>
        <taxon>Eukaryota</taxon>
        <taxon>Viridiplantae</taxon>
        <taxon>Streptophyta</taxon>
        <taxon>Embryophyta</taxon>
        <taxon>Tracheophyta</taxon>
        <taxon>Spermatophyta</taxon>
        <taxon>Magnoliopsida</taxon>
        <taxon>Liliopsida</taxon>
        <taxon>Poales</taxon>
        <taxon>Poaceae</taxon>
        <taxon>BOP clade</taxon>
        <taxon>Oryzoideae</taxon>
        <taxon>Oryzeae</taxon>
        <taxon>Zizaniinae</taxon>
        <taxon>Zizania</taxon>
    </lineage>
</organism>
<dbReference type="EMBL" id="JAAALK010000080">
    <property type="protein sequence ID" value="KAG8091508.1"/>
    <property type="molecule type" value="Genomic_DNA"/>
</dbReference>
<protein>
    <recommendedName>
        <fullName evidence="4">Knottin scorpion toxin-like domain-containing protein</fullName>
    </recommendedName>
</protein>
<gene>
    <name evidence="2" type="ORF">GUJ93_ZPchr0012g20464</name>
</gene>
<reference evidence="2" key="2">
    <citation type="submission" date="2021-02" db="EMBL/GenBank/DDBJ databases">
        <authorList>
            <person name="Kimball J.A."/>
            <person name="Haas M.W."/>
            <person name="Macchietto M."/>
            <person name="Kono T."/>
            <person name="Duquette J."/>
            <person name="Shao M."/>
        </authorList>
    </citation>
    <scope>NUCLEOTIDE SEQUENCE</scope>
    <source>
        <tissue evidence="2">Fresh leaf tissue</tissue>
    </source>
</reference>
<feature type="chain" id="PRO_5035239489" description="Knottin scorpion toxin-like domain-containing protein" evidence="1">
    <location>
        <begin position="38"/>
        <end position="89"/>
    </location>
</feature>
<evidence type="ECO:0000256" key="1">
    <source>
        <dbReference type="SAM" id="SignalP"/>
    </source>
</evidence>
<keyword evidence="1" id="KW-0732">Signal</keyword>
<comment type="caution">
    <text evidence="2">The sequence shown here is derived from an EMBL/GenBank/DDBJ whole genome shotgun (WGS) entry which is preliminary data.</text>
</comment>
<name>A0A8J5WH22_ZIZPA</name>
<evidence type="ECO:0000313" key="2">
    <source>
        <dbReference type="EMBL" id="KAG8091508.1"/>
    </source>
</evidence>
<feature type="signal peptide" evidence="1">
    <location>
        <begin position="1"/>
        <end position="37"/>
    </location>
</feature>
<dbReference type="AlphaFoldDB" id="A0A8J5WH22"/>
<reference evidence="2" key="1">
    <citation type="journal article" date="2021" name="bioRxiv">
        <title>Whole Genome Assembly and Annotation of Northern Wild Rice, Zizania palustris L., Supports a Whole Genome Duplication in the Zizania Genus.</title>
        <authorList>
            <person name="Haas M."/>
            <person name="Kono T."/>
            <person name="Macchietto M."/>
            <person name="Millas R."/>
            <person name="McGilp L."/>
            <person name="Shao M."/>
            <person name="Duquette J."/>
            <person name="Hirsch C.N."/>
            <person name="Kimball J."/>
        </authorList>
    </citation>
    <scope>NUCLEOTIDE SEQUENCE</scope>
    <source>
        <tissue evidence="2">Fresh leaf tissue</tissue>
    </source>
</reference>
<dbReference type="Proteomes" id="UP000729402">
    <property type="component" value="Unassembled WGS sequence"/>
</dbReference>
<keyword evidence="3" id="KW-1185">Reference proteome</keyword>
<evidence type="ECO:0008006" key="4">
    <source>
        <dbReference type="Google" id="ProtNLM"/>
    </source>
</evidence>
<evidence type="ECO:0000313" key="3">
    <source>
        <dbReference type="Proteomes" id="UP000729402"/>
    </source>
</evidence>
<sequence>MHSRQTTATLADKNMARTPALCFLVLVLLLQTCSTHADEHCDDYDFAKFVCVKPLCYLTCIIFYQKHLKSYSCDGIWPRRKCVCYACYS</sequence>
<accession>A0A8J5WH22</accession>
<dbReference type="OrthoDB" id="10337287at2759"/>